<dbReference type="PANTHER" id="PTHR30302:SF1">
    <property type="entry name" value="HYDROGENASE 2 MATURATION PROTEASE"/>
    <property type="match status" value="1"/>
</dbReference>
<keyword evidence="2 5" id="KW-0645">Protease</keyword>
<dbReference type="AlphaFoldDB" id="A0A8T6ZJ95"/>
<evidence type="ECO:0000256" key="3">
    <source>
        <dbReference type="ARBA" id="ARBA00022750"/>
    </source>
</evidence>
<dbReference type="Gene3D" id="3.40.50.1450">
    <property type="entry name" value="HybD-like"/>
    <property type="match status" value="1"/>
</dbReference>
<evidence type="ECO:0000313" key="6">
    <source>
        <dbReference type="Proteomes" id="UP000030460"/>
    </source>
</evidence>
<keyword evidence="4" id="KW-0378">Hydrolase</keyword>
<dbReference type="GO" id="GO:0004190">
    <property type="term" value="F:aspartic-type endopeptidase activity"/>
    <property type="evidence" value="ECO:0007669"/>
    <property type="project" value="UniProtKB-KW"/>
</dbReference>
<dbReference type="SUPFAM" id="SSF53163">
    <property type="entry name" value="HybD-like"/>
    <property type="match status" value="1"/>
</dbReference>
<dbReference type="EMBL" id="JTDB02000009">
    <property type="protein sequence ID" value="NLP64725.1"/>
    <property type="molecule type" value="Genomic_DNA"/>
</dbReference>
<keyword evidence="6" id="KW-1185">Reference proteome</keyword>
<proteinExistence type="inferred from homology"/>
<evidence type="ECO:0000313" key="5">
    <source>
        <dbReference type="EMBL" id="NLP64725.1"/>
    </source>
</evidence>
<dbReference type="InterPro" id="IPR023430">
    <property type="entry name" value="Pept_HybD-like_dom_sf"/>
</dbReference>
<dbReference type="GO" id="GO:0008047">
    <property type="term" value="F:enzyme activator activity"/>
    <property type="evidence" value="ECO:0007669"/>
    <property type="project" value="InterPro"/>
</dbReference>
<comment type="caution">
    <text evidence="5">The sequence shown here is derived from an EMBL/GenBank/DDBJ whole genome shotgun (WGS) entry which is preliminary data.</text>
</comment>
<comment type="similarity">
    <text evidence="1">Belongs to the peptidase A31 family.</text>
</comment>
<dbReference type="Pfam" id="PF01750">
    <property type="entry name" value="HycI"/>
    <property type="match status" value="1"/>
</dbReference>
<reference evidence="5" key="1">
    <citation type="journal article" date="2015" name="Genome Announc.">
        <title>Draft Genome Sequence of the Polyhydroxyalkanoate-Producing Bacterium Burkholderia sacchari LMG 19450 Isolated from Brazilian Sugarcane Plantation Soil.</title>
        <authorList>
            <person name="Alexandrino P.M."/>
            <person name="Mendonca T.T."/>
            <person name="Guaman Bautista L.P."/>
            <person name="Cherix J."/>
            <person name="Lozano-Sakalauskas G.C."/>
            <person name="Fujita A."/>
            <person name="Ramos Filho E."/>
            <person name="Long P."/>
            <person name="Padilla G."/>
            <person name="Taciro M.K."/>
            <person name="Gomez J.G."/>
            <person name="Silva L.F."/>
        </authorList>
    </citation>
    <scope>NUCLEOTIDE SEQUENCE</scope>
    <source>
        <strain evidence="5">LMG 19450</strain>
    </source>
</reference>
<dbReference type="OrthoDB" id="9808862at2"/>
<dbReference type="InterPro" id="IPR000671">
    <property type="entry name" value="Peptidase_A31"/>
</dbReference>
<dbReference type="RefSeq" id="WP_052148598.1">
    <property type="nucleotide sequence ID" value="NZ_CADFGF010000002.1"/>
</dbReference>
<evidence type="ECO:0000256" key="4">
    <source>
        <dbReference type="ARBA" id="ARBA00022801"/>
    </source>
</evidence>
<dbReference type="NCBIfam" id="TIGR00072">
    <property type="entry name" value="hydrog_prot"/>
    <property type="match status" value="1"/>
</dbReference>
<dbReference type="CDD" id="cd00518">
    <property type="entry name" value="H2MP"/>
    <property type="match status" value="1"/>
</dbReference>
<organism evidence="5 6">
    <name type="scientific">Paraburkholderia sacchari</name>
    <dbReference type="NCBI Taxonomy" id="159450"/>
    <lineage>
        <taxon>Bacteria</taxon>
        <taxon>Pseudomonadati</taxon>
        <taxon>Pseudomonadota</taxon>
        <taxon>Betaproteobacteria</taxon>
        <taxon>Burkholderiales</taxon>
        <taxon>Burkholderiaceae</taxon>
        <taxon>Paraburkholderia</taxon>
    </lineage>
</organism>
<dbReference type="Proteomes" id="UP000030460">
    <property type="component" value="Unassembled WGS sequence"/>
</dbReference>
<gene>
    <name evidence="5" type="ORF">NH14_026950</name>
</gene>
<accession>A0A8T6ZJ95</accession>
<evidence type="ECO:0000256" key="1">
    <source>
        <dbReference type="ARBA" id="ARBA00006814"/>
    </source>
</evidence>
<protein>
    <submittedName>
        <fullName evidence="5">Hydrogenase maturation protease</fullName>
    </submittedName>
</protein>
<evidence type="ECO:0000256" key="2">
    <source>
        <dbReference type="ARBA" id="ARBA00022670"/>
    </source>
</evidence>
<sequence>MTEPIARQAPLQTTRSVRVIGIGNPDRADDGVGCLVAQRLAGRLPADVAVLTRGGDMMDIGDDMVGIDALVCIDAARPAGSPGSITRIDLEKQLLPGGGTFASSHGFGLAQTIALALALGTASQDIVIYAIEGASFEPGAAMTPEVAAVVQDVAARVVAEVDRLRSGTSKEASDA</sequence>
<keyword evidence="3" id="KW-0064">Aspartyl protease</keyword>
<dbReference type="GO" id="GO:0016485">
    <property type="term" value="P:protein processing"/>
    <property type="evidence" value="ECO:0007669"/>
    <property type="project" value="TreeGrafter"/>
</dbReference>
<name>A0A8T6ZJ95_9BURK</name>
<reference evidence="5" key="2">
    <citation type="submission" date="2020-04" db="EMBL/GenBank/DDBJ databases">
        <authorList>
            <person name="Alexandrino P."/>
            <person name="Mendonca T."/>
            <person name="Guaman L."/>
            <person name="Cherix J."/>
            <person name="Lozano-Sakalauskas G."/>
            <person name="Fujita A."/>
            <person name="Filho E.R."/>
            <person name="Long P."/>
            <person name="Padilla G."/>
            <person name="Taciro M.K."/>
            <person name="Gomez J.G."/>
            <person name="Silva L.F."/>
            <person name="Torres M."/>
        </authorList>
    </citation>
    <scope>NUCLEOTIDE SEQUENCE</scope>
    <source>
        <strain evidence="5">LMG 19450</strain>
    </source>
</reference>
<dbReference type="PANTHER" id="PTHR30302">
    <property type="entry name" value="HYDROGENASE 1 MATURATION PROTEASE"/>
    <property type="match status" value="1"/>
</dbReference>